<feature type="region of interest" description="Disordered" evidence="1">
    <location>
        <begin position="305"/>
        <end position="327"/>
    </location>
</feature>
<proteinExistence type="predicted"/>
<gene>
    <name evidence="2" type="ORF">FIBSPDRAFT_887556</name>
</gene>
<evidence type="ECO:0000313" key="2">
    <source>
        <dbReference type="EMBL" id="KZP26190.1"/>
    </source>
</evidence>
<name>A0A166PKK1_9AGAM</name>
<organism evidence="2 3">
    <name type="scientific">Athelia psychrophila</name>
    <dbReference type="NCBI Taxonomy" id="1759441"/>
    <lineage>
        <taxon>Eukaryota</taxon>
        <taxon>Fungi</taxon>
        <taxon>Dikarya</taxon>
        <taxon>Basidiomycota</taxon>
        <taxon>Agaricomycotina</taxon>
        <taxon>Agaricomycetes</taxon>
        <taxon>Agaricomycetidae</taxon>
        <taxon>Atheliales</taxon>
        <taxon>Atheliaceae</taxon>
        <taxon>Athelia</taxon>
    </lineage>
</organism>
<dbReference type="Proteomes" id="UP000076532">
    <property type="component" value="Unassembled WGS sequence"/>
</dbReference>
<keyword evidence="3" id="KW-1185">Reference proteome</keyword>
<protein>
    <submittedName>
        <fullName evidence="2">Uncharacterized protein</fullName>
    </submittedName>
</protein>
<sequence length="327" mass="36293">MPTVTPYDRAQLQVCLALELTPHTRASYNGTSVPAATADPCQLQWQTRASYNGTPVPATTAHPCQLQWHTRASSNGKPVPATMADPCQLQRQARASYNGRPVPAATADPCQLQRQTRASCNGRPVPAATADPCQLQRHTRASCNGKPVPATMAHWYPLQWHSRKSYNDTIIPATMMHLCKLQWWSHILKKNLLSSYPTLSQLAYTKLRISGTGHSALSHLKLGRVARELRTWIQSGTSPVRWNPSRTIGLTEAVRESGKLRDVMEALVAAQSLSDMQEAEAEHLPVEQEEQCDEDEEILEECSSVFLTVPRDATPATSEEERSEHEK</sequence>
<reference evidence="2 3" key="1">
    <citation type="journal article" date="2016" name="Mol. Biol. Evol.">
        <title>Comparative Genomics of Early-Diverging Mushroom-Forming Fungi Provides Insights into the Origins of Lignocellulose Decay Capabilities.</title>
        <authorList>
            <person name="Nagy L.G."/>
            <person name="Riley R."/>
            <person name="Tritt A."/>
            <person name="Adam C."/>
            <person name="Daum C."/>
            <person name="Floudas D."/>
            <person name="Sun H."/>
            <person name="Yadav J.S."/>
            <person name="Pangilinan J."/>
            <person name="Larsson K.H."/>
            <person name="Matsuura K."/>
            <person name="Barry K."/>
            <person name="Labutti K."/>
            <person name="Kuo R."/>
            <person name="Ohm R.A."/>
            <person name="Bhattacharya S.S."/>
            <person name="Shirouzu T."/>
            <person name="Yoshinaga Y."/>
            <person name="Martin F.M."/>
            <person name="Grigoriev I.V."/>
            <person name="Hibbett D.S."/>
        </authorList>
    </citation>
    <scope>NUCLEOTIDE SEQUENCE [LARGE SCALE GENOMIC DNA]</scope>
    <source>
        <strain evidence="2 3">CBS 109695</strain>
    </source>
</reference>
<evidence type="ECO:0000313" key="3">
    <source>
        <dbReference type="Proteomes" id="UP000076532"/>
    </source>
</evidence>
<dbReference type="AlphaFoldDB" id="A0A166PKK1"/>
<accession>A0A166PKK1</accession>
<evidence type="ECO:0000256" key="1">
    <source>
        <dbReference type="SAM" id="MobiDB-lite"/>
    </source>
</evidence>
<dbReference type="EMBL" id="KV417516">
    <property type="protein sequence ID" value="KZP26190.1"/>
    <property type="molecule type" value="Genomic_DNA"/>
</dbReference>